<evidence type="ECO:0000256" key="5">
    <source>
        <dbReference type="ARBA" id="ARBA00022989"/>
    </source>
</evidence>
<keyword evidence="9" id="KW-0732">Signal</keyword>
<dbReference type="Proteomes" id="UP000094527">
    <property type="component" value="Unassembled WGS sequence"/>
</dbReference>
<dbReference type="SMART" id="SM00112">
    <property type="entry name" value="CA"/>
    <property type="match status" value="1"/>
</dbReference>
<dbReference type="InterPro" id="IPR050174">
    <property type="entry name" value="Protocadherin/Cadherin-CA"/>
</dbReference>
<sequence>MGNYNPCILSLLKCCLLVLSLLLITKANFIPDFVPNDRTSVLYVPEGQPNGTSIRRLQGVDSNYDTLTFGIKSFTENENPFFVERVSKTEADLRLKMELDRENVSEYWIDLTLVDGRVPYPGKIQFLLVIVQDLNDNSPIFEPFNDTFSIVENSEVPTQVAKLKAKDVDEGPNGEVTYSLELDEDDKDKFNLQ</sequence>
<evidence type="ECO:0000256" key="7">
    <source>
        <dbReference type="ARBA" id="ARBA00023180"/>
    </source>
</evidence>
<dbReference type="PANTHER" id="PTHR24028">
    <property type="entry name" value="CADHERIN-87A"/>
    <property type="match status" value="1"/>
</dbReference>
<feature type="chain" id="PRO_5008903887" evidence="9">
    <location>
        <begin position="28"/>
        <end position="193"/>
    </location>
</feature>
<evidence type="ECO:0000256" key="6">
    <source>
        <dbReference type="ARBA" id="ARBA00023136"/>
    </source>
</evidence>
<evidence type="ECO:0000256" key="3">
    <source>
        <dbReference type="ARBA" id="ARBA00022737"/>
    </source>
</evidence>
<dbReference type="OrthoDB" id="6510378at2759"/>
<evidence type="ECO:0000256" key="8">
    <source>
        <dbReference type="PROSITE-ProRule" id="PRU00043"/>
    </source>
</evidence>
<dbReference type="GO" id="GO:0007156">
    <property type="term" value="P:homophilic cell adhesion via plasma membrane adhesion molecules"/>
    <property type="evidence" value="ECO:0007669"/>
    <property type="project" value="InterPro"/>
</dbReference>
<keyword evidence="4 8" id="KW-0106">Calcium</keyword>
<dbReference type="SUPFAM" id="SSF49313">
    <property type="entry name" value="Cadherin-like"/>
    <property type="match status" value="2"/>
</dbReference>
<accession>A0A1D2MEA3</accession>
<comment type="caution">
    <text evidence="11">The sequence shown here is derived from an EMBL/GenBank/DDBJ whole genome shotgun (WGS) entry which is preliminary data.</text>
</comment>
<dbReference type="EMBL" id="LJIJ01001642">
    <property type="protein sequence ID" value="ODM91181.1"/>
    <property type="molecule type" value="Genomic_DNA"/>
</dbReference>
<keyword evidence="5" id="KW-1133">Transmembrane helix</keyword>
<keyword evidence="7" id="KW-0325">Glycoprotein</keyword>
<dbReference type="AlphaFoldDB" id="A0A1D2MEA3"/>
<evidence type="ECO:0000256" key="1">
    <source>
        <dbReference type="ARBA" id="ARBA00004167"/>
    </source>
</evidence>
<dbReference type="InterPro" id="IPR015919">
    <property type="entry name" value="Cadherin-like_sf"/>
</dbReference>
<evidence type="ECO:0000256" key="4">
    <source>
        <dbReference type="ARBA" id="ARBA00022837"/>
    </source>
</evidence>
<feature type="domain" description="Cadherin" evidence="10">
    <location>
        <begin position="142"/>
        <end position="193"/>
    </location>
</feature>
<proteinExistence type="predicted"/>
<dbReference type="PANTHER" id="PTHR24028:SF146">
    <property type="entry name" value="CADHERIN 96CB, ISOFORM D-RELATED"/>
    <property type="match status" value="1"/>
</dbReference>
<keyword evidence="6" id="KW-0472">Membrane</keyword>
<dbReference type="GO" id="GO:0005509">
    <property type="term" value="F:calcium ion binding"/>
    <property type="evidence" value="ECO:0007669"/>
    <property type="project" value="UniProtKB-UniRule"/>
</dbReference>
<dbReference type="STRING" id="48709.A0A1D2MEA3"/>
<evidence type="ECO:0000313" key="11">
    <source>
        <dbReference type="EMBL" id="ODM91181.1"/>
    </source>
</evidence>
<keyword evidence="3" id="KW-0677">Repeat</keyword>
<dbReference type="Gene3D" id="2.60.40.60">
    <property type="entry name" value="Cadherins"/>
    <property type="match status" value="2"/>
</dbReference>
<protein>
    <submittedName>
        <fullName evidence="11">Protocadherin beta-15</fullName>
    </submittedName>
</protein>
<evidence type="ECO:0000259" key="10">
    <source>
        <dbReference type="PROSITE" id="PS50268"/>
    </source>
</evidence>
<evidence type="ECO:0000313" key="12">
    <source>
        <dbReference type="Proteomes" id="UP000094527"/>
    </source>
</evidence>
<feature type="domain" description="Cadherin" evidence="10">
    <location>
        <begin position="36"/>
        <end position="141"/>
    </location>
</feature>
<dbReference type="GO" id="GO:0005886">
    <property type="term" value="C:plasma membrane"/>
    <property type="evidence" value="ECO:0007669"/>
    <property type="project" value="InterPro"/>
</dbReference>
<comment type="subcellular location">
    <subcellularLocation>
        <location evidence="1">Membrane</location>
        <topology evidence="1">Single-pass membrane protein</topology>
    </subcellularLocation>
</comment>
<gene>
    <name evidence="11" type="ORF">Ocin01_15503</name>
</gene>
<evidence type="ECO:0000256" key="9">
    <source>
        <dbReference type="SAM" id="SignalP"/>
    </source>
</evidence>
<keyword evidence="2" id="KW-0812">Transmembrane</keyword>
<organism evidence="11 12">
    <name type="scientific">Orchesella cincta</name>
    <name type="common">Springtail</name>
    <name type="synonym">Podura cincta</name>
    <dbReference type="NCBI Taxonomy" id="48709"/>
    <lineage>
        <taxon>Eukaryota</taxon>
        <taxon>Metazoa</taxon>
        <taxon>Ecdysozoa</taxon>
        <taxon>Arthropoda</taxon>
        <taxon>Hexapoda</taxon>
        <taxon>Collembola</taxon>
        <taxon>Entomobryomorpha</taxon>
        <taxon>Entomobryoidea</taxon>
        <taxon>Orchesellidae</taxon>
        <taxon>Orchesellinae</taxon>
        <taxon>Orchesella</taxon>
    </lineage>
</organism>
<dbReference type="PROSITE" id="PS50268">
    <property type="entry name" value="CADHERIN_2"/>
    <property type="match status" value="2"/>
</dbReference>
<name>A0A1D2MEA3_ORCCI</name>
<feature type="signal peptide" evidence="9">
    <location>
        <begin position="1"/>
        <end position="27"/>
    </location>
</feature>
<evidence type="ECO:0000256" key="2">
    <source>
        <dbReference type="ARBA" id="ARBA00022692"/>
    </source>
</evidence>
<dbReference type="CDD" id="cd11304">
    <property type="entry name" value="Cadherin_repeat"/>
    <property type="match status" value="2"/>
</dbReference>
<dbReference type="InterPro" id="IPR020894">
    <property type="entry name" value="Cadherin_CS"/>
</dbReference>
<dbReference type="InterPro" id="IPR002126">
    <property type="entry name" value="Cadherin-like_dom"/>
</dbReference>
<keyword evidence="12" id="KW-1185">Reference proteome</keyword>
<dbReference type="PROSITE" id="PS00232">
    <property type="entry name" value="CADHERIN_1"/>
    <property type="match status" value="1"/>
</dbReference>
<reference evidence="11 12" key="1">
    <citation type="journal article" date="2016" name="Genome Biol. Evol.">
        <title>Gene Family Evolution Reflects Adaptation to Soil Environmental Stressors in the Genome of the Collembolan Orchesella cincta.</title>
        <authorList>
            <person name="Faddeeva-Vakhrusheva A."/>
            <person name="Derks M.F."/>
            <person name="Anvar S.Y."/>
            <person name="Agamennone V."/>
            <person name="Suring W."/>
            <person name="Smit S."/>
            <person name="van Straalen N.M."/>
            <person name="Roelofs D."/>
        </authorList>
    </citation>
    <scope>NUCLEOTIDE SEQUENCE [LARGE SCALE GENOMIC DNA]</scope>
    <source>
        <tissue evidence="11">Mixed pool</tissue>
    </source>
</reference>